<dbReference type="GO" id="GO:0005524">
    <property type="term" value="F:ATP binding"/>
    <property type="evidence" value="ECO:0007669"/>
    <property type="project" value="TreeGrafter"/>
</dbReference>
<dbReference type="GO" id="GO:0009898">
    <property type="term" value="C:cytoplasmic side of plasma membrane"/>
    <property type="evidence" value="ECO:0007669"/>
    <property type="project" value="TreeGrafter"/>
</dbReference>
<keyword evidence="3" id="KW-1185">Reference proteome</keyword>
<dbReference type="InterPro" id="IPR050625">
    <property type="entry name" value="ParA/MinD_ATPase"/>
</dbReference>
<dbReference type="InterPro" id="IPR027417">
    <property type="entry name" value="P-loop_NTPase"/>
</dbReference>
<comment type="caution">
    <text evidence="2">The sequence shown here is derived from an EMBL/GenBank/DDBJ whole genome shotgun (WGS) entry which is preliminary data.</text>
</comment>
<reference evidence="2 3" key="1">
    <citation type="submission" date="2016-10" db="EMBL/GenBank/DDBJ databases">
        <title>Draft genome sequences of four alkaliphilic bacteria belonging to the Anaerobacillus genus.</title>
        <authorList>
            <person name="Bassil N.M."/>
            <person name="Lloyd J.R."/>
        </authorList>
    </citation>
    <scope>NUCLEOTIDE SEQUENCE [LARGE SCALE GENOMIC DNA]</scope>
    <source>
        <strain evidence="2 3">DSM 15340</strain>
    </source>
</reference>
<feature type="domain" description="AAA" evidence="1">
    <location>
        <begin position="133"/>
        <end position="276"/>
    </location>
</feature>
<dbReference type="InterPro" id="IPR025669">
    <property type="entry name" value="AAA_dom"/>
</dbReference>
<dbReference type="PANTHER" id="PTHR43384">
    <property type="entry name" value="SEPTUM SITE-DETERMINING PROTEIN MIND HOMOLOG, CHLOROPLASTIC-RELATED"/>
    <property type="match status" value="1"/>
</dbReference>
<sequence length="395" mass="43868">MKIQWIGFSEKSSPIELRQSLGAKGKMITWYSEIDQLEQSINDPSGIVLFLHESETYSVYELSREISLKYPVVSIVLLVSEVDYKKAMYSGAIDIVSLPVVEKEVAKAVSEAERLIEEKLSTHTNPVENKQGSVITVCSTKGGVGKTTVSVNLAVALSKLNKKVVVLDLDLQFGDVAILFDVQPKKTIYEWVKECYEQDGENVQSFITSHSSGVDVLAAPLLPEFAELISGIHVTAVIEQLKKHYDFVIIDTPPSLVETVLVSLEHSDEIFLITSMDLPTLKNGKLAIETLQLLGIKDKIKIILNRDTEMEGMKVDTVEKILATKVDAKIPSDYKTVVQSFNKGTPFVYSHPKIAVSKGIVSLADEMVNGPENNTKKRSVFRMFFRKRGKVNVTS</sequence>
<dbReference type="SUPFAM" id="SSF52540">
    <property type="entry name" value="P-loop containing nucleoside triphosphate hydrolases"/>
    <property type="match status" value="1"/>
</dbReference>
<dbReference type="Proteomes" id="UP000180098">
    <property type="component" value="Unassembled WGS sequence"/>
</dbReference>
<dbReference type="Gene3D" id="3.40.50.300">
    <property type="entry name" value="P-loop containing nucleotide triphosphate hydrolases"/>
    <property type="match status" value="1"/>
</dbReference>
<proteinExistence type="predicted"/>
<name>A0A1S2LSZ1_9BACI</name>
<evidence type="ECO:0000313" key="2">
    <source>
        <dbReference type="EMBL" id="OIJ15659.1"/>
    </source>
</evidence>
<gene>
    <name evidence="2" type="ORF">BKP35_01295</name>
</gene>
<accession>A0A1S2LSZ1</accession>
<dbReference type="GO" id="GO:0016887">
    <property type="term" value="F:ATP hydrolysis activity"/>
    <property type="evidence" value="ECO:0007669"/>
    <property type="project" value="TreeGrafter"/>
</dbReference>
<evidence type="ECO:0000259" key="1">
    <source>
        <dbReference type="Pfam" id="PF13614"/>
    </source>
</evidence>
<protein>
    <recommendedName>
        <fullName evidence="1">AAA domain-containing protein</fullName>
    </recommendedName>
</protein>
<dbReference type="GO" id="GO:0005829">
    <property type="term" value="C:cytosol"/>
    <property type="evidence" value="ECO:0007669"/>
    <property type="project" value="TreeGrafter"/>
</dbReference>
<organism evidence="2 3">
    <name type="scientific">Anaerobacillus arseniciselenatis</name>
    <dbReference type="NCBI Taxonomy" id="85682"/>
    <lineage>
        <taxon>Bacteria</taxon>
        <taxon>Bacillati</taxon>
        <taxon>Bacillota</taxon>
        <taxon>Bacilli</taxon>
        <taxon>Bacillales</taxon>
        <taxon>Bacillaceae</taxon>
        <taxon>Anaerobacillus</taxon>
    </lineage>
</organism>
<dbReference type="GO" id="GO:0051782">
    <property type="term" value="P:negative regulation of cell division"/>
    <property type="evidence" value="ECO:0007669"/>
    <property type="project" value="TreeGrafter"/>
</dbReference>
<dbReference type="Pfam" id="PF13614">
    <property type="entry name" value="AAA_31"/>
    <property type="match status" value="1"/>
</dbReference>
<dbReference type="AlphaFoldDB" id="A0A1S2LSZ1"/>
<dbReference type="EMBL" id="MLQQ01000001">
    <property type="protein sequence ID" value="OIJ15659.1"/>
    <property type="molecule type" value="Genomic_DNA"/>
</dbReference>
<dbReference type="OrthoDB" id="9794577at2"/>
<dbReference type="RefSeq" id="WP_071311584.1">
    <property type="nucleotide sequence ID" value="NZ_MLQQ01000001.1"/>
</dbReference>
<evidence type="ECO:0000313" key="3">
    <source>
        <dbReference type="Proteomes" id="UP000180098"/>
    </source>
</evidence>
<dbReference type="PANTHER" id="PTHR43384:SF13">
    <property type="entry name" value="SLR0110 PROTEIN"/>
    <property type="match status" value="1"/>
</dbReference>